<dbReference type="InterPro" id="IPR046150">
    <property type="entry name" value="DUF6152"/>
</dbReference>
<keyword evidence="4" id="KW-1185">Reference proteome</keyword>
<name>A0A844YZC5_9SPHN</name>
<feature type="region of interest" description="Disordered" evidence="1">
    <location>
        <begin position="124"/>
        <end position="143"/>
    </location>
</feature>
<evidence type="ECO:0000256" key="1">
    <source>
        <dbReference type="SAM" id="MobiDB-lite"/>
    </source>
</evidence>
<dbReference type="Pfam" id="PF19649">
    <property type="entry name" value="DUF6152"/>
    <property type="match status" value="1"/>
</dbReference>
<proteinExistence type="predicted"/>
<keyword evidence="2" id="KW-0732">Signal</keyword>
<evidence type="ECO:0000313" key="4">
    <source>
        <dbReference type="Proteomes" id="UP000466966"/>
    </source>
</evidence>
<dbReference type="RefSeq" id="WP_160772839.1">
    <property type="nucleotide sequence ID" value="NZ_WTYV01000006.1"/>
</dbReference>
<dbReference type="OrthoDB" id="8420938at2"/>
<evidence type="ECO:0000256" key="2">
    <source>
        <dbReference type="SAM" id="SignalP"/>
    </source>
</evidence>
<dbReference type="AlphaFoldDB" id="A0A844YZC5"/>
<dbReference type="EMBL" id="WTYV01000006">
    <property type="protein sequence ID" value="MXO72909.1"/>
    <property type="molecule type" value="Genomic_DNA"/>
</dbReference>
<dbReference type="Proteomes" id="UP000466966">
    <property type="component" value="Unassembled WGS sequence"/>
</dbReference>
<feature type="signal peptide" evidence="2">
    <location>
        <begin position="1"/>
        <end position="27"/>
    </location>
</feature>
<evidence type="ECO:0000313" key="3">
    <source>
        <dbReference type="EMBL" id="MXO72909.1"/>
    </source>
</evidence>
<comment type="caution">
    <text evidence="3">The sequence shown here is derived from an EMBL/GenBank/DDBJ whole genome shotgun (WGS) entry which is preliminary data.</text>
</comment>
<organism evidence="3 4">
    <name type="scientific">Alteraurantiacibacter buctensis</name>
    <dbReference type="NCBI Taxonomy" id="1503981"/>
    <lineage>
        <taxon>Bacteria</taxon>
        <taxon>Pseudomonadati</taxon>
        <taxon>Pseudomonadota</taxon>
        <taxon>Alphaproteobacteria</taxon>
        <taxon>Sphingomonadales</taxon>
        <taxon>Erythrobacteraceae</taxon>
        <taxon>Alteraurantiacibacter</taxon>
    </lineage>
</organism>
<reference evidence="3 4" key="1">
    <citation type="submission" date="2019-12" db="EMBL/GenBank/DDBJ databases">
        <title>Genomic-based taxomic classification of the family Erythrobacteraceae.</title>
        <authorList>
            <person name="Xu L."/>
        </authorList>
    </citation>
    <scope>NUCLEOTIDE SEQUENCE [LARGE SCALE GENOMIC DNA]</scope>
    <source>
        <strain evidence="3 4">M0322</strain>
    </source>
</reference>
<gene>
    <name evidence="3" type="ORF">GRI99_14855</name>
</gene>
<feature type="chain" id="PRO_5032897011" evidence="2">
    <location>
        <begin position="28"/>
        <end position="143"/>
    </location>
</feature>
<sequence>MANHVVKALCLAGLAAMPLSPVGPASAHHSTAMFDASRTVILSGTIREFQWTNPHCWIQINAAGADGHAAREWSIELGSPNTISRGGWRRTTLVPGQRVNMVVNPMRDGSPGAALVSVTLADGRTFGPQGRPVRPEDAAPRPQ</sequence>
<protein>
    <submittedName>
        <fullName evidence="3">Uncharacterized protein</fullName>
    </submittedName>
</protein>
<accession>A0A844YZC5</accession>
<feature type="compositionally biased region" description="Basic and acidic residues" evidence="1">
    <location>
        <begin position="133"/>
        <end position="143"/>
    </location>
</feature>